<evidence type="ECO:0000313" key="2">
    <source>
        <dbReference type="EMBL" id="TSH97152.1"/>
    </source>
</evidence>
<comment type="caution">
    <text evidence="2">The sequence shown here is derived from an EMBL/GenBank/DDBJ whole genome shotgun (WGS) entry which is preliminary data.</text>
</comment>
<dbReference type="PANTHER" id="PTHR11895">
    <property type="entry name" value="TRANSAMIDASE"/>
    <property type="match status" value="1"/>
</dbReference>
<sequence length="394" mass="39766">MKSRSASPASAGAEPPGVETGASGVLLTLSLGSAARTVMVKDTIDVAGVATRCGSRAYAHALPARRHAALVEGLLADGWRITGKTVLHELAFGTTGINHHDGTPVNPRWPDRIPGGSSSGSAAVVAAGLADAAIGTDTGGSVRVPAACCGIFGLKPTYGLVDRRGVAPSASSLDCVGPFARDMDTLTAVMTALVPGFAAVDAPAALRIGVPALAAADDVAAAFAAALAASGAQQAPVRLNLFDQAYDAGLALINAENWQAYAHLIDDPRLGADVAARLRKAGLTRPAEVAAAAAVREAFTAEVDAALAECDVLALPTLPAVPPRLDEAEDLAAQIGITRYVRPFNLSGHPALNLPLLTSAGLPAGLQLVAARGADARLCAIGREIAQRLAATAF</sequence>
<dbReference type="Gene3D" id="3.90.1300.10">
    <property type="entry name" value="Amidase signature (AS) domain"/>
    <property type="match status" value="1"/>
</dbReference>
<dbReference type="InterPro" id="IPR020556">
    <property type="entry name" value="Amidase_CS"/>
</dbReference>
<reference evidence="2 3" key="1">
    <citation type="submission" date="2019-07" db="EMBL/GenBank/DDBJ databases">
        <title>Qingshengfaniella alkalisoli gen. nov., sp. nov., isolated from saline soil.</title>
        <authorList>
            <person name="Xu L."/>
            <person name="Huang X.-X."/>
            <person name="Sun J.-Q."/>
        </authorList>
    </citation>
    <scope>NUCLEOTIDE SEQUENCE [LARGE SCALE GENOMIC DNA]</scope>
    <source>
        <strain evidence="2 3">DSM 27279</strain>
    </source>
</reference>
<evidence type="ECO:0000313" key="3">
    <source>
        <dbReference type="Proteomes" id="UP000318405"/>
    </source>
</evidence>
<dbReference type="InterPro" id="IPR036928">
    <property type="entry name" value="AS_sf"/>
</dbReference>
<dbReference type="InterPro" id="IPR023631">
    <property type="entry name" value="Amidase_dom"/>
</dbReference>
<dbReference type="OrthoDB" id="8576090at2"/>
<proteinExistence type="predicted"/>
<dbReference type="Proteomes" id="UP000318405">
    <property type="component" value="Unassembled WGS sequence"/>
</dbReference>
<dbReference type="AlphaFoldDB" id="A0A556AW14"/>
<dbReference type="PROSITE" id="PS00571">
    <property type="entry name" value="AMIDASES"/>
    <property type="match status" value="1"/>
</dbReference>
<dbReference type="Pfam" id="PF01425">
    <property type="entry name" value="Amidase"/>
    <property type="match status" value="1"/>
</dbReference>
<dbReference type="PANTHER" id="PTHR11895:SF151">
    <property type="entry name" value="GLUTAMYL-TRNA(GLN) AMIDOTRANSFERASE SUBUNIT A"/>
    <property type="match status" value="1"/>
</dbReference>
<dbReference type="GO" id="GO:0003824">
    <property type="term" value="F:catalytic activity"/>
    <property type="evidence" value="ECO:0007669"/>
    <property type="project" value="InterPro"/>
</dbReference>
<evidence type="ECO:0000259" key="1">
    <source>
        <dbReference type="Pfam" id="PF01425"/>
    </source>
</evidence>
<keyword evidence="3" id="KW-1185">Reference proteome</keyword>
<organism evidence="2 3">
    <name type="scientific">Verticiella sediminum</name>
    <dbReference type="NCBI Taxonomy" id="1247510"/>
    <lineage>
        <taxon>Bacteria</taxon>
        <taxon>Pseudomonadati</taxon>
        <taxon>Pseudomonadota</taxon>
        <taxon>Betaproteobacteria</taxon>
        <taxon>Burkholderiales</taxon>
        <taxon>Alcaligenaceae</taxon>
        <taxon>Verticiella</taxon>
    </lineage>
</organism>
<dbReference type="EMBL" id="VLTJ01000011">
    <property type="protein sequence ID" value="TSH97152.1"/>
    <property type="molecule type" value="Genomic_DNA"/>
</dbReference>
<name>A0A556AW14_9BURK</name>
<dbReference type="InterPro" id="IPR000120">
    <property type="entry name" value="Amidase"/>
</dbReference>
<dbReference type="SUPFAM" id="SSF75304">
    <property type="entry name" value="Amidase signature (AS) enzymes"/>
    <property type="match status" value="1"/>
</dbReference>
<gene>
    <name evidence="2" type="ORF">FOZ76_07510</name>
</gene>
<feature type="domain" description="Amidase" evidence="1">
    <location>
        <begin position="38"/>
        <end position="379"/>
    </location>
</feature>
<accession>A0A556AW14</accession>
<protein>
    <submittedName>
        <fullName evidence="2">Amidase</fullName>
    </submittedName>
</protein>